<accession>A0ABV5SMH3</accession>
<gene>
    <name evidence="1" type="ORF">ACFFQV_04430</name>
</gene>
<organism evidence="1 2">
    <name type="scientific">Agromyces lapidis</name>
    <dbReference type="NCBI Taxonomy" id="279574"/>
    <lineage>
        <taxon>Bacteria</taxon>
        <taxon>Bacillati</taxon>
        <taxon>Actinomycetota</taxon>
        <taxon>Actinomycetes</taxon>
        <taxon>Micrococcales</taxon>
        <taxon>Microbacteriaceae</taxon>
        <taxon>Agromyces</taxon>
    </lineage>
</organism>
<evidence type="ECO:0000313" key="2">
    <source>
        <dbReference type="Proteomes" id="UP001589667"/>
    </source>
</evidence>
<protein>
    <submittedName>
        <fullName evidence="1">Phage tail protein</fullName>
    </submittedName>
</protein>
<proteinExistence type="predicted"/>
<dbReference type="EMBL" id="JBHMBL010000001">
    <property type="protein sequence ID" value="MFB9641535.1"/>
    <property type="molecule type" value="Genomic_DNA"/>
</dbReference>
<dbReference type="Proteomes" id="UP001589667">
    <property type="component" value="Unassembled WGS sequence"/>
</dbReference>
<reference evidence="1 2" key="1">
    <citation type="submission" date="2024-09" db="EMBL/GenBank/DDBJ databases">
        <authorList>
            <person name="Sun Q."/>
            <person name="Mori K."/>
        </authorList>
    </citation>
    <scope>NUCLEOTIDE SEQUENCE [LARGE SCALE GENOMIC DNA]</scope>
    <source>
        <strain evidence="1 2">JCM 14321</strain>
    </source>
</reference>
<sequence>MLSHTDELLEYLRGSAVVSFNRGVARYGDVQVELQIADTGSVSFTGSGQVQAAGSFTVFGDGDSLVPKSRTDVLAPYGQEVALFRSVMFGDVEYPFALGVFRVVGNSNHFEDVYLVGEPTVVAPADALAEAEPGMYFLPVGWVEDPPGSGLYPIPPGWVEDPPGSGLYLFPSMADQMNAMRSVVRGWSVDVDVADRLRMLERASLLESKSPQTGTMYSELQRLALFPVQVNPIIPDVNIPAGMIYEDGLVGAVYALAELAGAVPHMTRDGVLTLRVKDAWAEPDLDPVFDFDGTIEWRDAQSDDFHNRVRVSDPDGKYVAWAVLDDDSNPLSVDRAGPSDFEHVSPVYTSLAAARAGAATTLERVLNRRSREVRVELGLEGLLLELGDVGWVRDPTQGRAVLGEVSRIEVPFDVTSPVGVTLIVAEAA</sequence>
<name>A0ABV5SMH3_9MICO</name>
<keyword evidence="2" id="KW-1185">Reference proteome</keyword>
<comment type="caution">
    <text evidence="1">The sequence shown here is derived from an EMBL/GenBank/DDBJ whole genome shotgun (WGS) entry which is preliminary data.</text>
</comment>
<evidence type="ECO:0000313" key="1">
    <source>
        <dbReference type="EMBL" id="MFB9641535.1"/>
    </source>
</evidence>
<dbReference type="RefSeq" id="WP_157423127.1">
    <property type="nucleotide sequence ID" value="NZ_BAAANI010000006.1"/>
</dbReference>